<sequence length="63" mass="7196">SSINTEEAFYLYTNGPDLTSIMPCKYGKPQGTLFKYITQEGLQCEQIRQLLMRNSEIDTSCII</sequence>
<organism evidence="1 2">
    <name type="scientific">Clarias magur</name>
    <name type="common">Asian catfish</name>
    <name type="synonym">Macropteronotus magur</name>
    <dbReference type="NCBI Taxonomy" id="1594786"/>
    <lineage>
        <taxon>Eukaryota</taxon>
        <taxon>Metazoa</taxon>
        <taxon>Chordata</taxon>
        <taxon>Craniata</taxon>
        <taxon>Vertebrata</taxon>
        <taxon>Euteleostomi</taxon>
        <taxon>Actinopterygii</taxon>
        <taxon>Neopterygii</taxon>
        <taxon>Teleostei</taxon>
        <taxon>Ostariophysi</taxon>
        <taxon>Siluriformes</taxon>
        <taxon>Clariidae</taxon>
        <taxon>Clarias</taxon>
    </lineage>
</organism>
<protein>
    <submittedName>
        <fullName evidence="1">Lysosomal-trafficking regulator isoform X1</fullName>
    </submittedName>
</protein>
<feature type="non-terminal residue" evidence="1">
    <location>
        <position position="63"/>
    </location>
</feature>
<dbReference type="OrthoDB" id="26681at2759"/>
<dbReference type="Proteomes" id="UP000727407">
    <property type="component" value="Unassembled WGS sequence"/>
</dbReference>
<evidence type="ECO:0000313" key="2">
    <source>
        <dbReference type="Proteomes" id="UP000727407"/>
    </source>
</evidence>
<dbReference type="EMBL" id="QNUK01000187">
    <property type="protein sequence ID" value="KAF5898805.1"/>
    <property type="molecule type" value="Genomic_DNA"/>
</dbReference>
<proteinExistence type="predicted"/>
<gene>
    <name evidence="1" type="primary">lyst</name>
    <name evidence="1" type="ORF">DAT39_011485</name>
</gene>
<comment type="caution">
    <text evidence="1">The sequence shown here is derived from an EMBL/GenBank/DDBJ whole genome shotgun (WGS) entry which is preliminary data.</text>
</comment>
<reference evidence="1" key="1">
    <citation type="submission" date="2020-07" db="EMBL/GenBank/DDBJ databases">
        <title>Clarias magur genome sequencing, assembly and annotation.</title>
        <authorList>
            <person name="Kushwaha B."/>
            <person name="Kumar R."/>
            <person name="Das P."/>
            <person name="Joshi C.G."/>
            <person name="Kumar D."/>
            <person name="Nagpure N.S."/>
            <person name="Pandey M."/>
            <person name="Agarwal S."/>
            <person name="Srivastava S."/>
            <person name="Singh M."/>
            <person name="Sahoo L."/>
            <person name="Jayasankar P."/>
            <person name="Meher P.K."/>
            <person name="Koringa P.G."/>
            <person name="Iquebal M.A."/>
            <person name="Das S.P."/>
            <person name="Bit A."/>
            <person name="Patnaik S."/>
            <person name="Patel N."/>
            <person name="Shah T.M."/>
            <person name="Hinsu A."/>
            <person name="Jena J.K."/>
        </authorList>
    </citation>
    <scope>NUCLEOTIDE SEQUENCE</scope>
    <source>
        <strain evidence="1">CIFAMagur01</strain>
        <tissue evidence="1">Testis</tissue>
    </source>
</reference>
<evidence type="ECO:0000313" key="1">
    <source>
        <dbReference type="EMBL" id="KAF5898805.1"/>
    </source>
</evidence>
<feature type="non-terminal residue" evidence="1">
    <location>
        <position position="1"/>
    </location>
</feature>
<accession>A0A8J4UNF7</accession>
<dbReference type="AlphaFoldDB" id="A0A8J4UNF7"/>
<name>A0A8J4UNF7_CLAMG</name>
<keyword evidence="2" id="KW-1185">Reference proteome</keyword>